<evidence type="ECO:0000313" key="1">
    <source>
        <dbReference type="EMBL" id="JAH99554.1"/>
    </source>
</evidence>
<reference evidence="1" key="1">
    <citation type="submission" date="2014-11" db="EMBL/GenBank/DDBJ databases">
        <authorList>
            <person name="Amaro Gonzalez C."/>
        </authorList>
    </citation>
    <scope>NUCLEOTIDE SEQUENCE</scope>
</reference>
<accession>A0A0E9XAA6</accession>
<sequence length="70" mass="8190">MCRLAWIRYCCCLKYTFSMPLISTNAIPPSMVRCRLDGTLRNIRRPARLAIVGKTRAPHRVRDTERWSLP</sequence>
<organism evidence="1">
    <name type="scientific">Anguilla anguilla</name>
    <name type="common">European freshwater eel</name>
    <name type="synonym">Muraena anguilla</name>
    <dbReference type="NCBI Taxonomy" id="7936"/>
    <lineage>
        <taxon>Eukaryota</taxon>
        <taxon>Metazoa</taxon>
        <taxon>Chordata</taxon>
        <taxon>Craniata</taxon>
        <taxon>Vertebrata</taxon>
        <taxon>Euteleostomi</taxon>
        <taxon>Actinopterygii</taxon>
        <taxon>Neopterygii</taxon>
        <taxon>Teleostei</taxon>
        <taxon>Anguilliformes</taxon>
        <taxon>Anguillidae</taxon>
        <taxon>Anguilla</taxon>
    </lineage>
</organism>
<protein>
    <submittedName>
        <fullName evidence="1">Uncharacterized protein</fullName>
    </submittedName>
</protein>
<dbReference type="EMBL" id="GBXM01009023">
    <property type="protein sequence ID" value="JAH99554.1"/>
    <property type="molecule type" value="Transcribed_RNA"/>
</dbReference>
<dbReference type="AlphaFoldDB" id="A0A0E9XAA6"/>
<proteinExistence type="predicted"/>
<reference evidence="1" key="2">
    <citation type="journal article" date="2015" name="Fish Shellfish Immunol.">
        <title>Early steps in the European eel (Anguilla anguilla)-Vibrio vulnificus interaction in the gills: Role of the RtxA13 toxin.</title>
        <authorList>
            <person name="Callol A."/>
            <person name="Pajuelo D."/>
            <person name="Ebbesson L."/>
            <person name="Teles M."/>
            <person name="MacKenzie S."/>
            <person name="Amaro C."/>
        </authorList>
    </citation>
    <scope>NUCLEOTIDE SEQUENCE</scope>
</reference>
<name>A0A0E9XAA6_ANGAN</name>